<dbReference type="Pfam" id="PF25876">
    <property type="entry name" value="HH_MFP_RND"/>
    <property type="match status" value="1"/>
</dbReference>
<comment type="caution">
    <text evidence="7">The sequence shown here is derived from an EMBL/GenBank/DDBJ whole genome shotgun (WGS) entry which is preliminary data.</text>
</comment>
<gene>
    <name evidence="7" type="ORF">ALO_04973</name>
</gene>
<dbReference type="Pfam" id="PF25917">
    <property type="entry name" value="BSH_RND"/>
    <property type="match status" value="1"/>
</dbReference>
<keyword evidence="2" id="KW-0175">Coiled coil</keyword>
<dbReference type="Gene3D" id="1.10.287.470">
    <property type="entry name" value="Helix hairpin bin"/>
    <property type="match status" value="1"/>
</dbReference>
<dbReference type="EMBL" id="AFGF01000040">
    <property type="protein sequence ID" value="EGO64926.1"/>
    <property type="molecule type" value="Genomic_DNA"/>
</dbReference>
<reference evidence="7 8" key="1">
    <citation type="journal article" date="2011" name="EMBO J.">
        <title>Structural diversity of bacterial flagellar motors.</title>
        <authorList>
            <person name="Chen S."/>
            <person name="Beeby M."/>
            <person name="Murphy G.E."/>
            <person name="Leadbetter J.R."/>
            <person name="Hendrixson D.R."/>
            <person name="Briegel A."/>
            <person name="Li Z."/>
            <person name="Shi J."/>
            <person name="Tocheva E.I."/>
            <person name="Muller A."/>
            <person name="Dobro M.J."/>
            <person name="Jensen G.J."/>
        </authorList>
    </citation>
    <scope>NUCLEOTIDE SEQUENCE [LARGE SCALE GENOMIC DNA]</scope>
    <source>
        <strain evidence="7 8">DSM 6540</strain>
    </source>
</reference>
<dbReference type="GO" id="GO:0015562">
    <property type="term" value="F:efflux transmembrane transporter activity"/>
    <property type="evidence" value="ECO:0007669"/>
    <property type="project" value="TreeGrafter"/>
</dbReference>
<dbReference type="NCBIfam" id="TIGR01730">
    <property type="entry name" value="RND_mfp"/>
    <property type="match status" value="1"/>
</dbReference>
<dbReference type="FunFam" id="2.40.30.170:FF:000010">
    <property type="entry name" value="Efflux RND transporter periplasmic adaptor subunit"/>
    <property type="match status" value="1"/>
</dbReference>
<dbReference type="AlphaFoldDB" id="F7NG08"/>
<dbReference type="Gene3D" id="2.40.30.170">
    <property type="match status" value="1"/>
</dbReference>
<feature type="domain" description="Multidrug resistance protein MdtA-like alpha-helical hairpin" evidence="3">
    <location>
        <begin position="115"/>
        <end position="177"/>
    </location>
</feature>
<dbReference type="Pfam" id="PF25954">
    <property type="entry name" value="Beta-barrel_RND_2"/>
    <property type="match status" value="1"/>
</dbReference>
<organism evidence="7 8">
    <name type="scientific">Acetonema longum DSM 6540</name>
    <dbReference type="NCBI Taxonomy" id="1009370"/>
    <lineage>
        <taxon>Bacteria</taxon>
        <taxon>Bacillati</taxon>
        <taxon>Bacillota</taxon>
        <taxon>Negativicutes</taxon>
        <taxon>Acetonemataceae</taxon>
        <taxon>Acetonema</taxon>
    </lineage>
</organism>
<dbReference type="RefSeq" id="WP_004093394.1">
    <property type="nucleotide sequence ID" value="NZ_AFGF01000040.1"/>
</dbReference>
<evidence type="ECO:0000259" key="3">
    <source>
        <dbReference type="Pfam" id="PF25876"/>
    </source>
</evidence>
<sequence length="365" mass="38824">MINWKSKKLIIPVILLAGITLILGTGIMAGHKRQPDIPESTVSVKVAEAQYVDVVPNLNFNGTLEGKTSAAVSAKISGRIKEVLVQEGQQVSAGDSLVKLETVELANGVRQAGDSVRKAQASYDLALNDFTRYQTLYEKGAVSEQQLDNAKVKLRTAEADLSSAKANLSSVQEQYSYGVIVAPVDGVVANKAATIGQVVSPGAALMVVQDINQVYAVINVEQKYLGQVKTGQPASIHIDAYPDKTFSGTVDVMNPEAGTASRMFRTKIIIDNPAHELKPGMFANVSLTTGKSAQALSIPQSAIVQKQGVYHVFVLEDSKAVRRPVEIGDVSGNTVIVSSGLQAGEKVVTTGVNRLKDGENVRAIQ</sequence>
<evidence type="ECO:0000259" key="4">
    <source>
        <dbReference type="Pfam" id="PF25917"/>
    </source>
</evidence>
<dbReference type="Pfam" id="PF25989">
    <property type="entry name" value="YknX_C"/>
    <property type="match status" value="1"/>
</dbReference>
<dbReference type="InterPro" id="IPR006143">
    <property type="entry name" value="RND_pump_MFP"/>
</dbReference>
<name>F7NG08_9FIRM</name>
<accession>F7NG08</accession>
<feature type="domain" description="YknX-like C-terminal permuted SH3-like" evidence="6">
    <location>
        <begin position="295"/>
        <end position="362"/>
    </location>
</feature>
<evidence type="ECO:0000256" key="2">
    <source>
        <dbReference type="SAM" id="Coils"/>
    </source>
</evidence>
<evidence type="ECO:0000259" key="6">
    <source>
        <dbReference type="Pfam" id="PF25989"/>
    </source>
</evidence>
<evidence type="ECO:0000259" key="5">
    <source>
        <dbReference type="Pfam" id="PF25954"/>
    </source>
</evidence>
<evidence type="ECO:0000313" key="8">
    <source>
        <dbReference type="Proteomes" id="UP000003240"/>
    </source>
</evidence>
<evidence type="ECO:0000256" key="1">
    <source>
        <dbReference type="ARBA" id="ARBA00009477"/>
    </source>
</evidence>
<dbReference type="PANTHER" id="PTHR30469">
    <property type="entry name" value="MULTIDRUG RESISTANCE PROTEIN MDTA"/>
    <property type="match status" value="1"/>
</dbReference>
<dbReference type="Gene3D" id="2.40.50.100">
    <property type="match status" value="1"/>
</dbReference>
<dbReference type="eggNOG" id="COG0845">
    <property type="taxonomic scope" value="Bacteria"/>
</dbReference>
<dbReference type="PANTHER" id="PTHR30469:SF15">
    <property type="entry name" value="HLYD FAMILY OF SECRETION PROTEINS"/>
    <property type="match status" value="1"/>
</dbReference>
<protein>
    <submittedName>
        <fullName evidence="7">RND family efflux transporter MFP subunit</fullName>
    </submittedName>
</protein>
<feature type="coiled-coil region" evidence="2">
    <location>
        <begin position="147"/>
        <end position="174"/>
    </location>
</feature>
<feature type="domain" description="CusB-like beta-barrel" evidence="5">
    <location>
        <begin position="214"/>
        <end position="289"/>
    </location>
</feature>
<keyword evidence="8" id="KW-1185">Reference proteome</keyword>
<dbReference type="Gene3D" id="2.40.420.20">
    <property type="match status" value="1"/>
</dbReference>
<dbReference type="Proteomes" id="UP000003240">
    <property type="component" value="Unassembled WGS sequence"/>
</dbReference>
<dbReference type="SUPFAM" id="SSF111369">
    <property type="entry name" value="HlyD-like secretion proteins"/>
    <property type="match status" value="1"/>
</dbReference>
<dbReference type="InterPro" id="IPR058624">
    <property type="entry name" value="MdtA-like_HH"/>
</dbReference>
<proteinExistence type="inferred from homology"/>
<dbReference type="STRING" id="1009370.ALO_04973"/>
<evidence type="ECO:0000313" key="7">
    <source>
        <dbReference type="EMBL" id="EGO64926.1"/>
    </source>
</evidence>
<dbReference type="InterPro" id="IPR058625">
    <property type="entry name" value="MdtA-like_BSH"/>
</dbReference>
<dbReference type="OrthoDB" id="5392603at2"/>
<dbReference type="InterPro" id="IPR058792">
    <property type="entry name" value="Beta-barrel_RND_2"/>
</dbReference>
<dbReference type="InterPro" id="IPR058637">
    <property type="entry name" value="YknX-like_C"/>
</dbReference>
<feature type="domain" description="Multidrug resistance protein MdtA-like barrel-sandwich hybrid" evidence="4">
    <location>
        <begin position="70"/>
        <end position="208"/>
    </location>
</feature>
<dbReference type="GO" id="GO:1990281">
    <property type="term" value="C:efflux pump complex"/>
    <property type="evidence" value="ECO:0007669"/>
    <property type="project" value="TreeGrafter"/>
</dbReference>
<comment type="similarity">
    <text evidence="1">Belongs to the membrane fusion protein (MFP) (TC 8.A.1) family.</text>
</comment>